<dbReference type="EMBL" id="CP165734">
    <property type="protein sequence ID" value="XDV60124.1"/>
    <property type="molecule type" value="Genomic_DNA"/>
</dbReference>
<organism evidence="2">
    <name type="scientific">Bradyrhizobium sp. LLZ17</name>
    <dbReference type="NCBI Taxonomy" id="3239388"/>
    <lineage>
        <taxon>Bacteria</taxon>
        <taxon>Pseudomonadati</taxon>
        <taxon>Pseudomonadota</taxon>
        <taxon>Alphaproteobacteria</taxon>
        <taxon>Hyphomicrobiales</taxon>
        <taxon>Nitrobacteraceae</taxon>
        <taxon>Bradyrhizobium</taxon>
    </lineage>
</organism>
<accession>A0AB39XQB1</accession>
<dbReference type="InterPro" id="IPR000415">
    <property type="entry name" value="Nitroreductase-like"/>
</dbReference>
<dbReference type="GO" id="GO:0016491">
    <property type="term" value="F:oxidoreductase activity"/>
    <property type="evidence" value="ECO:0007669"/>
    <property type="project" value="InterPro"/>
</dbReference>
<evidence type="ECO:0000259" key="1">
    <source>
        <dbReference type="Pfam" id="PF00881"/>
    </source>
</evidence>
<gene>
    <name evidence="2" type="ORF">AB8Z38_12645</name>
</gene>
<dbReference type="RefSeq" id="WP_369725466.1">
    <property type="nucleotide sequence ID" value="NZ_CP165734.1"/>
</dbReference>
<proteinExistence type="predicted"/>
<name>A0AB39XQB1_9BRAD</name>
<feature type="domain" description="Nitroreductase" evidence="1">
    <location>
        <begin position="44"/>
        <end position="127"/>
    </location>
</feature>
<dbReference type="Pfam" id="PF00881">
    <property type="entry name" value="Nitroreductase"/>
    <property type="match status" value="1"/>
</dbReference>
<reference evidence="2" key="1">
    <citation type="submission" date="2024-08" db="EMBL/GenBank/DDBJ databases">
        <authorList>
            <person name="Chaddad Z."/>
            <person name="Lamrabet M."/>
            <person name="Bouhnik O."/>
            <person name="Alami S."/>
            <person name="Wipf D."/>
            <person name="Courty P.E."/>
            <person name="Missbah El Idrissi M."/>
        </authorList>
    </citation>
    <scope>NUCLEOTIDE SEQUENCE</scope>
    <source>
        <strain evidence="2">LLZ17</strain>
    </source>
</reference>
<sequence length="156" mass="17416">MQSAPEFPIYAPDLTDPYNARRLSCAEALYGVLGVERDNKLGRMMQFARNFDFYGAPVGLIVALDRRLERGQWADVGIYLAHLLLLAQERGLATCAQAAWAAMNQTVRAFLDMPEPYLLYCGVPLGYARSRSAHQYVADGAGALDRERRNARVCRS</sequence>
<dbReference type="Gene3D" id="3.40.109.10">
    <property type="entry name" value="NADH Oxidase"/>
    <property type="match status" value="1"/>
</dbReference>
<dbReference type="AlphaFoldDB" id="A0AB39XQB1"/>
<evidence type="ECO:0000313" key="2">
    <source>
        <dbReference type="EMBL" id="XDV60124.1"/>
    </source>
</evidence>
<dbReference type="SUPFAM" id="SSF55469">
    <property type="entry name" value="FMN-dependent nitroreductase-like"/>
    <property type="match status" value="1"/>
</dbReference>
<dbReference type="InterPro" id="IPR029479">
    <property type="entry name" value="Nitroreductase"/>
</dbReference>
<protein>
    <submittedName>
        <fullName evidence="2">Nitroreductase family protein</fullName>
    </submittedName>
</protein>